<dbReference type="Pfam" id="PF02911">
    <property type="entry name" value="Formyl_trans_C"/>
    <property type="match status" value="1"/>
</dbReference>
<gene>
    <name evidence="8" type="primary">fmt</name>
    <name evidence="11" type="ORF">HYT40_00935</name>
</gene>
<evidence type="ECO:0000313" key="11">
    <source>
        <dbReference type="EMBL" id="MBI2096709.1"/>
    </source>
</evidence>
<reference evidence="11" key="1">
    <citation type="submission" date="2020-07" db="EMBL/GenBank/DDBJ databases">
        <title>Huge and variable diversity of episymbiotic CPR bacteria and DPANN archaea in groundwater ecosystems.</title>
        <authorList>
            <person name="He C.Y."/>
            <person name="Keren R."/>
            <person name="Whittaker M."/>
            <person name="Farag I.F."/>
            <person name="Doudna J."/>
            <person name="Cate J.H.D."/>
            <person name="Banfield J.F."/>
        </authorList>
    </citation>
    <scope>NUCLEOTIDE SEQUENCE</scope>
    <source>
        <strain evidence="11">NC_groundwater_193_Ag_S-0.1um_51_7</strain>
    </source>
</reference>
<feature type="domain" description="Formyl transferase N-terminal" evidence="9">
    <location>
        <begin position="13"/>
        <end position="191"/>
    </location>
</feature>
<evidence type="ECO:0000256" key="1">
    <source>
        <dbReference type="ARBA" id="ARBA00002606"/>
    </source>
</evidence>
<sequence length="326" mass="36051">MMKRRIKIKKPIRIIFFGTPEFSCPSLELLAKQSQFEVSVVTVPPKPAGRSQTNLLPSAVKILADSLQLPVFEPENLLDQDFLNRISSLKPLLFVVAAYGKIIPPKLLRLPPHGALNLHPSLLPKYRGPSPVEAVIRAGETETGVSIMLLDDKIDHGPILSQEIVPIRERETALELGPRLAKIGAQLLAKTIPGWLANEIVPVPQNHEKATYTKLLTREDGRIFWDTPAMALERQIRAYQGWPGSYFIWRRHNEMLRVKVEAARVVEGAIAEKPYGSVWQAAEAPIAVTTIDGSLAVDQLCLEGKESVSAADFINGYPDIIAATLL</sequence>
<dbReference type="GO" id="GO:0005829">
    <property type="term" value="C:cytosol"/>
    <property type="evidence" value="ECO:0007669"/>
    <property type="project" value="TreeGrafter"/>
</dbReference>
<dbReference type="PANTHER" id="PTHR11138:SF5">
    <property type="entry name" value="METHIONYL-TRNA FORMYLTRANSFERASE, MITOCHONDRIAL"/>
    <property type="match status" value="1"/>
</dbReference>
<proteinExistence type="inferred from homology"/>
<organism evidence="11 12">
    <name type="scientific">Candidatus Sungiibacteriota bacterium</name>
    <dbReference type="NCBI Taxonomy" id="2750080"/>
    <lineage>
        <taxon>Bacteria</taxon>
        <taxon>Candidatus Sungiibacteriota</taxon>
    </lineage>
</organism>
<comment type="function">
    <text evidence="1 8">Attaches a formyl group to the free amino group of methionyl-tRNA(fMet). The formyl group appears to play a dual role in the initiator identity of N-formylmethionyl-tRNA by promoting its recognition by IF2 and preventing the misappropriation of this tRNA by the elongation apparatus.</text>
</comment>
<dbReference type="EMBL" id="JACOZA010000024">
    <property type="protein sequence ID" value="MBI2096709.1"/>
    <property type="molecule type" value="Genomic_DNA"/>
</dbReference>
<feature type="binding site" evidence="8">
    <location>
        <begin position="121"/>
        <end position="124"/>
    </location>
    <ligand>
        <name>(6S)-5,6,7,8-tetrahydrofolate</name>
        <dbReference type="ChEBI" id="CHEBI:57453"/>
    </ligand>
</feature>
<dbReference type="Gene3D" id="3.10.25.10">
    <property type="entry name" value="Formyl transferase, C-terminal domain"/>
    <property type="match status" value="1"/>
</dbReference>
<dbReference type="InterPro" id="IPR002376">
    <property type="entry name" value="Formyl_transf_N"/>
</dbReference>
<dbReference type="InterPro" id="IPR011034">
    <property type="entry name" value="Formyl_transferase-like_C_sf"/>
</dbReference>
<dbReference type="InterPro" id="IPR036477">
    <property type="entry name" value="Formyl_transf_N_sf"/>
</dbReference>
<dbReference type="Proteomes" id="UP000724148">
    <property type="component" value="Unassembled WGS sequence"/>
</dbReference>
<dbReference type="InterPro" id="IPR041711">
    <property type="entry name" value="Met-tRNA-FMT_N"/>
</dbReference>
<dbReference type="HAMAP" id="MF_00182">
    <property type="entry name" value="Formyl_trans"/>
    <property type="match status" value="1"/>
</dbReference>
<evidence type="ECO:0000256" key="2">
    <source>
        <dbReference type="ARBA" id="ARBA00010699"/>
    </source>
</evidence>
<comment type="catalytic activity">
    <reaction evidence="7 8">
        <text>L-methionyl-tRNA(fMet) + (6R)-10-formyltetrahydrofolate = N-formyl-L-methionyl-tRNA(fMet) + (6S)-5,6,7,8-tetrahydrofolate + H(+)</text>
        <dbReference type="Rhea" id="RHEA:24380"/>
        <dbReference type="Rhea" id="RHEA-COMP:9952"/>
        <dbReference type="Rhea" id="RHEA-COMP:9953"/>
        <dbReference type="ChEBI" id="CHEBI:15378"/>
        <dbReference type="ChEBI" id="CHEBI:57453"/>
        <dbReference type="ChEBI" id="CHEBI:78530"/>
        <dbReference type="ChEBI" id="CHEBI:78844"/>
        <dbReference type="ChEBI" id="CHEBI:195366"/>
        <dbReference type="EC" id="2.1.2.9"/>
    </reaction>
</comment>
<evidence type="ECO:0000256" key="8">
    <source>
        <dbReference type="HAMAP-Rule" id="MF_00182"/>
    </source>
</evidence>
<evidence type="ECO:0000259" key="9">
    <source>
        <dbReference type="Pfam" id="PF00551"/>
    </source>
</evidence>
<accession>A0A931SCT1</accession>
<dbReference type="CDD" id="cd08646">
    <property type="entry name" value="FMT_core_Met-tRNA-FMT_N"/>
    <property type="match status" value="1"/>
</dbReference>
<keyword evidence="5 8" id="KW-0808">Transferase</keyword>
<dbReference type="InterPro" id="IPR005794">
    <property type="entry name" value="Fmt"/>
</dbReference>
<comment type="caution">
    <text evidence="11">The sequence shown here is derived from an EMBL/GenBank/DDBJ whole genome shotgun (WGS) entry which is preliminary data.</text>
</comment>
<dbReference type="Gene3D" id="3.40.50.170">
    <property type="entry name" value="Formyl transferase, N-terminal domain"/>
    <property type="match status" value="1"/>
</dbReference>
<evidence type="ECO:0000256" key="3">
    <source>
        <dbReference type="ARBA" id="ARBA00012261"/>
    </source>
</evidence>
<name>A0A931SCT1_9BACT</name>
<dbReference type="GO" id="GO:0004479">
    <property type="term" value="F:methionyl-tRNA formyltransferase activity"/>
    <property type="evidence" value="ECO:0007669"/>
    <property type="project" value="UniProtKB-UniRule"/>
</dbReference>
<dbReference type="NCBIfam" id="TIGR00460">
    <property type="entry name" value="fmt"/>
    <property type="match status" value="1"/>
</dbReference>
<dbReference type="CDD" id="cd08704">
    <property type="entry name" value="Met_tRNA_FMT_C"/>
    <property type="match status" value="1"/>
</dbReference>
<dbReference type="InterPro" id="IPR037022">
    <property type="entry name" value="Formyl_trans_C_sf"/>
</dbReference>
<evidence type="ECO:0000256" key="7">
    <source>
        <dbReference type="ARBA" id="ARBA00048558"/>
    </source>
</evidence>
<evidence type="ECO:0000256" key="5">
    <source>
        <dbReference type="ARBA" id="ARBA00022679"/>
    </source>
</evidence>
<comment type="similarity">
    <text evidence="2 8">Belongs to the Fmt family.</text>
</comment>
<keyword evidence="6 8" id="KW-0648">Protein biosynthesis</keyword>
<dbReference type="InterPro" id="IPR005793">
    <property type="entry name" value="Formyl_trans_C"/>
</dbReference>
<dbReference type="AlphaFoldDB" id="A0A931SCT1"/>
<evidence type="ECO:0000313" key="12">
    <source>
        <dbReference type="Proteomes" id="UP000724148"/>
    </source>
</evidence>
<protein>
    <recommendedName>
        <fullName evidence="4 8">Methionyl-tRNA formyltransferase</fullName>
        <ecNumber evidence="3 8">2.1.2.9</ecNumber>
    </recommendedName>
</protein>
<dbReference type="InterPro" id="IPR044135">
    <property type="entry name" value="Met-tRNA-FMT_C"/>
</dbReference>
<dbReference type="Pfam" id="PF00551">
    <property type="entry name" value="Formyl_trans_N"/>
    <property type="match status" value="1"/>
</dbReference>
<evidence type="ECO:0000259" key="10">
    <source>
        <dbReference type="Pfam" id="PF02911"/>
    </source>
</evidence>
<dbReference type="SUPFAM" id="SSF50486">
    <property type="entry name" value="FMT C-terminal domain-like"/>
    <property type="match status" value="1"/>
</dbReference>
<evidence type="ECO:0000256" key="6">
    <source>
        <dbReference type="ARBA" id="ARBA00022917"/>
    </source>
</evidence>
<evidence type="ECO:0000256" key="4">
    <source>
        <dbReference type="ARBA" id="ARBA00016014"/>
    </source>
</evidence>
<dbReference type="EC" id="2.1.2.9" evidence="3 8"/>
<dbReference type="SUPFAM" id="SSF53328">
    <property type="entry name" value="Formyltransferase"/>
    <property type="match status" value="1"/>
</dbReference>
<feature type="domain" description="Formyl transferase C-terminal" evidence="10">
    <location>
        <begin position="216"/>
        <end position="317"/>
    </location>
</feature>
<dbReference type="PANTHER" id="PTHR11138">
    <property type="entry name" value="METHIONYL-TRNA FORMYLTRANSFERASE"/>
    <property type="match status" value="1"/>
</dbReference>